<proteinExistence type="predicted"/>
<feature type="signal peptide" evidence="1">
    <location>
        <begin position="1"/>
        <end position="22"/>
    </location>
</feature>
<evidence type="ECO:0000313" key="3">
    <source>
        <dbReference type="EMBL" id="KAF7768854.1"/>
    </source>
</evidence>
<sequence>MRNLTKQLAVTSLLLSSTLTFAQTDEEKGQRLAQLADKINSGWVDQTVDITMTLQNKAGEKNIRKVRNEALEVEGDGDKSIVVFDTPYDVKGTVMLSFSHKVGDDDQWLYLPALKRVKRISSSNKSGPFMGSDFAYEDMSSQEVEKYTYRFIREDKFKGQAVNVVERIPVYDNSGYSKQLVWLDEKRTIPLQIEYFDRKGSALKTQHFKGYKLHNQRFWRVDDLTMINHQKGTQTTISFENYSINQGVRLTNFAQANLSRIR</sequence>
<accession>A0AAD4FR27</accession>
<comment type="caution">
    <text evidence="3">The sequence shown here is derived from an EMBL/GenBank/DDBJ whole genome shotgun (WGS) entry which is preliminary data.</text>
</comment>
<dbReference type="InterPro" id="IPR033399">
    <property type="entry name" value="TP_0789-like"/>
</dbReference>
<evidence type="ECO:0000256" key="1">
    <source>
        <dbReference type="SAM" id="SignalP"/>
    </source>
</evidence>
<gene>
    <name evidence="3" type="ORF">PCIT_a3369</name>
</gene>
<dbReference type="Proteomes" id="UP000016487">
    <property type="component" value="Unassembled WGS sequence"/>
</dbReference>
<evidence type="ECO:0000313" key="4">
    <source>
        <dbReference type="Proteomes" id="UP000016487"/>
    </source>
</evidence>
<evidence type="ECO:0000259" key="2">
    <source>
        <dbReference type="Pfam" id="PF17131"/>
    </source>
</evidence>
<reference evidence="3" key="2">
    <citation type="submission" date="2015-03" db="EMBL/GenBank/DDBJ databases">
        <title>Genome sequence of Pseudoalteromonas citrea.</title>
        <authorList>
            <person name="Xie B.-B."/>
            <person name="Rong J.-C."/>
            <person name="Qin Q.-L."/>
            <person name="Zhang Y.-Z."/>
        </authorList>
    </citation>
    <scope>NUCLEOTIDE SEQUENCE</scope>
    <source>
        <strain evidence="3">DSM 8771</strain>
    </source>
</reference>
<feature type="chain" id="PRO_5042118516" description="Uncharacterized protein TP-0789 domain-containing protein" evidence="1">
    <location>
        <begin position="23"/>
        <end position="262"/>
    </location>
</feature>
<feature type="domain" description="Uncharacterized protein TP-0789" evidence="2">
    <location>
        <begin position="77"/>
        <end position="260"/>
    </location>
</feature>
<dbReference type="Gene3D" id="2.50.20.10">
    <property type="entry name" value="Lipoprotein localisation LolA/LolB/LppX"/>
    <property type="match status" value="1"/>
</dbReference>
<name>A0AAD4FR27_9GAMM</name>
<keyword evidence="1" id="KW-0732">Signal</keyword>
<dbReference type="EMBL" id="AHBZ03000022">
    <property type="protein sequence ID" value="KAF7768854.1"/>
    <property type="molecule type" value="Genomic_DNA"/>
</dbReference>
<dbReference type="Pfam" id="PF17131">
    <property type="entry name" value="LolA_like"/>
    <property type="match status" value="1"/>
</dbReference>
<dbReference type="CDD" id="cd16329">
    <property type="entry name" value="LolA_like"/>
    <property type="match status" value="1"/>
</dbReference>
<organism evidence="3 4">
    <name type="scientific">Pseudoalteromonas citrea</name>
    <dbReference type="NCBI Taxonomy" id="43655"/>
    <lineage>
        <taxon>Bacteria</taxon>
        <taxon>Pseudomonadati</taxon>
        <taxon>Pseudomonadota</taxon>
        <taxon>Gammaproteobacteria</taxon>
        <taxon>Alteromonadales</taxon>
        <taxon>Pseudoalteromonadaceae</taxon>
        <taxon>Pseudoalteromonas</taxon>
    </lineage>
</organism>
<reference evidence="3" key="1">
    <citation type="journal article" date="2012" name="J. Bacteriol.">
        <title>Genome sequences of type strains of seven species of the marine bacterium Pseudoalteromonas.</title>
        <authorList>
            <person name="Xie B.B."/>
            <person name="Shu Y.L."/>
            <person name="Qin Q.L."/>
            <person name="Rong J.C."/>
            <person name="Zhang X.Y."/>
            <person name="Chen X.L."/>
            <person name="Shi M."/>
            <person name="He H.L."/>
            <person name="Zhou B.C."/>
            <person name="Zhang Y.Z."/>
        </authorList>
    </citation>
    <scope>NUCLEOTIDE SEQUENCE</scope>
    <source>
        <strain evidence="3">DSM 8771</strain>
    </source>
</reference>
<dbReference type="AlphaFoldDB" id="A0AAD4FR27"/>
<dbReference type="RefSeq" id="WP_010366628.1">
    <property type="nucleotide sequence ID" value="NZ_AHBZ03000022.1"/>
</dbReference>
<protein>
    <recommendedName>
        <fullName evidence="2">Uncharacterized protein TP-0789 domain-containing protein</fullName>
    </recommendedName>
</protein>